<proteinExistence type="predicted"/>
<keyword evidence="1" id="KW-1133">Transmembrane helix</keyword>
<dbReference type="AlphaFoldDB" id="A0A354M183"/>
<dbReference type="RefSeq" id="WP_022600649.1">
    <property type="nucleotide sequence ID" value="NZ_AP028032.1"/>
</dbReference>
<comment type="caution">
    <text evidence="2">The sequence shown here is derived from an EMBL/GenBank/DDBJ whole genome shotgun (WGS) entry which is preliminary data.</text>
</comment>
<keyword evidence="1" id="KW-0812">Transmembrane</keyword>
<feature type="transmembrane region" description="Helical" evidence="1">
    <location>
        <begin position="39"/>
        <end position="66"/>
    </location>
</feature>
<accession>A0A354M183</accession>
<sequence length="117" mass="13025">MINNDPKPVSVHQLIAEIKEYLELQRDLLKVEGVEKLTILISAFLVLMISIILGGGALFYLLFALAYLLEPAIGLIGAFGIIGCVCLSILVVVVLLRKQLIINPIVRFLYKLFLKDM</sequence>
<organism evidence="2 3">
    <name type="scientific">Coprobacter fastidiosus</name>
    <dbReference type="NCBI Taxonomy" id="1099853"/>
    <lineage>
        <taxon>Bacteria</taxon>
        <taxon>Pseudomonadati</taxon>
        <taxon>Bacteroidota</taxon>
        <taxon>Bacteroidia</taxon>
        <taxon>Bacteroidales</taxon>
        <taxon>Barnesiellaceae</taxon>
        <taxon>Coprobacter</taxon>
    </lineage>
</organism>
<feature type="transmembrane region" description="Helical" evidence="1">
    <location>
        <begin position="72"/>
        <end position="96"/>
    </location>
</feature>
<dbReference type="EMBL" id="DNWC01000060">
    <property type="protein sequence ID" value="HBJ08272.1"/>
    <property type="molecule type" value="Genomic_DNA"/>
</dbReference>
<name>A0A354M183_9BACT</name>
<evidence type="ECO:0000313" key="2">
    <source>
        <dbReference type="EMBL" id="HBJ08272.1"/>
    </source>
</evidence>
<dbReference type="Proteomes" id="UP000262954">
    <property type="component" value="Unassembled WGS sequence"/>
</dbReference>
<evidence type="ECO:0000313" key="3">
    <source>
        <dbReference type="Proteomes" id="UP000262954"/>
    </source>
</evidence>
<evidence type="ECO:0000256" key="1">
    <source>
        <dbReference type="SAM" id="Phobius"/>
    </source>
</evidence>
<dbReference type="GeneID" id="92927492"/>
<gene>
    <name evidence="2" type="ORF">DDY73_04650</name>
</gene>
<reference evidence="2 3" key="1">
    <citation type="journal article" date="2018" name="Nat. Biotechnol.">
        <title>A standardized bacterial taxonomy based on genome phylogeny substantially revises the tree of life.</title>
        <authorList>
            <person name="Parks D.H."/>
            <person name="Chuvochina M."/>
            <person name="Waite D.W."/>
            <person name="Rinke C."/>
            <person name="Skarshewski A."/>
            <person name="Chaumeil P.A."/>
            <person name="Hugenholtz P."/>
        </authorList>
    </citation>
    <scope>NUCLEOTIDE SEQUENCE [LARGE SCALE GENOMIC DNA]</scope>
    <source>
        <strain evidence="2">UBA11482</strain>
    </source>
</reference>
<evidence type="ECO:0008006" key="4">
    <source>
        <dbReference type="Google" id="ProtNLM"/>
    </source>
</evidence>
<protein>
    <recommendedName>
        <fullName evidence="4">Phage holin family protein</fullName>
    </recommendedName>
</protein>
<keyword evidence="1" id="KW-0472">Membrane</keyword>